<dbReference type="InterPro" id="IPR036318">
    <property type="entry name" value="FAD-bd_PCMH-like_sf"/>
</dbReference>
<keyword evidence="2" id="KW-0285">Flavoprotein</keyword>
<comment type="similarity">
    <text evidence="1">Belongs to the FAD-binding oxidoreductase/transferase type 4 family.</text>
</comment>
<dbReference type="InterPro" id="IPR016169">
    <property type="entry name" value="FAD-bd_PCMH_sub2"/>
</dbReference>
<dbReference type="InterPro" id="IPR016166">
    <property type="entry name" value="FAD-bd_PCMH"/>
</dbReference>
<comment type="caution">
    <text evidence="6">The sequence shown here is derived from an EMBL/GenBank/DDBJ whole genome shotgun (WGS) entry which is preliminary data.</text>
</comment>
<protein>
    <submittedName>
        <fullName evidence="6">FAD-binding oxidoreductase</fullName>
    </submittedName>
</protein>
<dbReference type="Gene3D" id="3.30.43.10">
    <property type="entry name" value="Uridine Diphospho-n-acetylenolpyruvylglucosamine Reductase, domain 2"/>
    <property type="match status" value="1"/>
</dbReference>
<dbReference type="InterPro" id="IPR016164">
    <property type="entry name" value="FAD-linked_Oxase-like_C"/>
</dbReference>
<dbReference type="InterPro" id="IPR016167">
    <property type="entry name" value="FAD-bd_PCMH_sub1"/>
</dbReference>
<dbReference type="EMBL" id="JAHWZY010000035">
    <property type="protein sequence ID" value="MEZ3182071.1"/>
    <property type="molecule type" value="Genomic_DNA"/>
</dbReference>
<dbReference type="RefSeq" id="WP_371242329.1">
    <property type="nucleotide sequence ID" value="NZ_JAHWZY010000035.1"/>
</dbReference>
<dbReference type="Pfam" id="PF01565">
    <property type="entry name" value="FAD_binding_4"/>
    <property type="match status" value="1"/>
</dbReference>
<feature type="domain" description="FAD-binding PCMH-type" evidence="5">
    <location>
        <begin position="58"/>
        <end position="242"/>
    </location>
</feature>
<keyword evidence="7" id="KW-1185">Reference proteome</keyword>
<gene>
    <name evidence="6" type="ORF">KYY02_26410</name>
</gene>
<dbReference type="Gene3D" id="3.40.462.10">
    <property type="entry name" value="FAD-linked oxidases, C-terminal domain"/>
    <property type="match status" value="1"/>
</dbReference>
<evidence type="ECO:0000256" key="1">
    <source>
        <dbReference type="ARBA" id="ARBA00008000"/>
    </source>
</evidence>
<evidence type="ECO:0000313" key="6">
    <source>
        <dbReference type="EMBL" id="MEZ3182071.1"/>
    </source>
</evidence>
<dbReference type="InterPro" id="IPR006094">
    <property type="entry name" value="Oxid_FAD_bind_N"/>
</dbReference>
<name>A0ABV4J571_9ACTN</name>
<dbReference type="PANTHER" id="PTHR11748:SF111">
    <property type="entry name" value="D-LACTATE DEHYDROGENASE, MITOCHONDRIAL-RELATED"/>
    <property type="match status" value="1"/>
</dbReference>
<accession>A0ABV4J571</accession>
<dbReference type="PROSITE" id="PS51387">
    <property type="entry name" value="FAD_PCMH"/>
    <property type="match status" value="1"/>
</dbReference>
<evidence type="ECO:0000256" key="4">
    <source>
        <dbReference type="ARBA" id="ARBA00023002"/>
    </source>
</evidence>
<proteinExistence type="inferred from homology"/>
<dbReference type="InterPro" id="IPR016170">
    <property type="entry name" value="Cytok_DH_C_sf"/>
</dbReference>
<evidence type="ECO:0000313" key="7">
    <source>
        <dbReference type="Proteomes" id="UP001567537"/>
    </source>
</evidence>
<dbReference type="SUPFAM" id="SSF55103">
    <property type="entry name" value="FAD-linked oxidases, C-terminal domain"/>
    <property type="match status" value="1"/>
</dbReference>
<organism evidence="6 7">
    <name type="scientific">Streptomyces pimonensis</name>
    <dbReference type="NCBI Taxonomy" id="2860288"/>
    <lineage>
        <taxon>Bacteria</taxon>
        <taxon>Bacillati</taxon>
        <taxon>Actinomycetota</taxon>
        <taxon>Actinomycetes</taxon>
        <taxon>Kitasatosporales</taxon>
        <taxon>Streptomycetaceae</taxon>
        <taxon>Streptomyces</taxon>
    </lineage>
</organism>
<keyword evidence="4" id="KW-0560">Oxidoreductase</keyword>
<dbReference type="PANTHER" id="PTHR11748">
    <property type="entry name" value="D-LACTATE DEHYDROGENASE"/>
    <property type="match status" value="1"/>
</dbReference>
<evidence type="ECO:0000256" key="3">
    <source>
        <dbReference type="ARBA" id="ARBA00022827"/>
    </source>
</evidence>
<dbReference type="Proteomes" id="UP001567537">
    <property type="component" value="Unassembled WGS sequence"/>
</dbReference>
<dbReference type="SUPFAM" id="SSF56176">
    <property type="entry name" value="FAD-binding/transporter-associated domain-like"/>
    <property type="match status" value="1"/>
</dbReference>
<reference evidence="6 7" key="1">
    <citation type="journal article" date="2021" name="Res Sq">
        <title>Streptomyces Pimoensis sp. nov., Isolated From the Taklimakan Desert in Xinjiang, China.</title>
        <authorList>
            <person name="Zhang P."/>
            <person name="Luo X."/>
            <person name="Luo X."/>
            <person name="Liu Z."/>
            <person name="Xia Z."/>
            <person name="Wan C."/>
            <person name="zhang L."/>
        </authorList>
    </citation>
    <scope>NUCLEOTIDE SEQUENCE [LARGE SCALE GENOMIC DNA]</scope>
    <source>
        <strain evidence="6 7">TRM75549</strain>
    </source>
</reference>
<dbReference type="Gene3D" id="3.30.465.10">
    <property type="match status" value="1"/>
</dbReference>
<evidence type="ECO:0000259" key="5">
    <source>
        <dbReference type="PROSITE" id="PS51387"/>
    </source>
</evidence>
<keyword evidence="3" id="KW-0274">FAD</keyword>
<evidence type="ECO:0000256" key="2">
    <source>
        <dbReference type="ARBA" id="ARBA00022630"/>
    </source>
</evidence>
<sequence length="503" mass="53915">MTVLPEAGTRHEESATGRLRAVLAQAAQVVGADRVTYPDEETTGTPATMLGPNAGLHRSRAVFGVVRPQTAEDVRRVVELFADGETPAALHAFSTGGNWGLGSREPARDGAVVLDLSGLDQIRDIDVVRGWAVVEPGVTQARLARLTEGSERMLNVTASSAHTSVVGNALDRGVGLRHQRVEDLTGLEVVLPDGELIRVGWWPEQDRPTPVYTHGLGPSLVQLFVQSDLGVVTAATVRLLPRPEALRVVRLAFAPDKVEAATAEVRRWVTQGLTRGVVKIYNEVAARAYGGEPGQYLVHVCVDGTPEVVDALSGILAVEAVRSRLFGAVSDSDATDPAAAGHDVAVRVERAYAGDPDPTDALFEAKTGRPAVRLDEEGGFLFFLPLVPFSGAALARADELVEQVRAETGIRCGVTLNVLGADVVDCVVTMRFAREGEEAERAHRVLDRLYELFVGEGFLPYRLDIDHTGWADRLPAGAGARSFARRLKDAVDPHHVIAAGRYA</sequence>